<comment type="similarity">
    <text evidence="1">Belongs to the SPC24 family.</text>
</comment>
<dbReference type="Proteomes" id="UP000230069">
    <property type="component" value="Unassembled WGS sequence"/>
</dbReference>
<dbReference type="InterPro" id="IPR013252">
    <property type="entry name" value="Ndc80_Spc24"/>
</dbReference>
<keyword evidence="3" id="KW-1185">Reference proteome</keyword>
<comment type="subunit">
    <text evidence="1">Component of the NDC80 complex.</text>
</comment>
<dbReference type="EMBL" id="KZ305019">
    <property type="protein sequence ID" value="PIA62163.1"/>
    <property type="molecule type" value="Genomic_DNA"/>
</dbReference>
<dbReference type="OrthoDB" id="1906227at2759"/>
<evidence type="ECO:0000313" key="2">
    <source>
        <dbReference type="EMBL" id="PIA62163.1"/>
    </source>
</evidence>
<protein>
    <recommendedName>
        <fullName evidence="1">Kinetochore protein Spc24</fullName>
    </recommendedName>
</protein>
<gene>
    <name evidence="2" type="ORF">AQUCO_00200279v1</name>
</gene>
<keyword evidence="1" id="KW-0158">Chromosome</keyword>
<dbReference type="Pfam" id="PF08286">
    <property type="entry name" value="Spc24"/>
    <property type="match status" value="1"/>
</dbReference>
<dbReference type="STRING" id="218851.A0A2G5F2C0"/>
<accession>A0A2G5F2C0</accession>
<dbReference type="GO" id="GO:0051983">
    <property type="term" value="P:regulation of chromosome segregation"/>
    <property type="evidence" value="ECO:0007669"/>
    <property type="project" value="InterPro"/>
</dbReference>
<dbReference type="PANTHER" id="PTHR35730:SF2">
    <property type="entry name" value="KINETOCHORE PROTEIN SPC24 HOMOLOG-RELATED"/>
    <property type="match status" value="1"/>
</dbReference>
<sequence>MNTIVSNQISDLERQSSSVEDQRQILNKCDKDVLKAWSSFQMYRSVSKIVPSMDEPTKISGHILDKVKYMVEKFEFDPANASSFDICNSLWKMIDS</sequence>
<evidence type="ECO:0000256" key="1">
    <source>
        <dbReference type="RuleBase" id="RU368011"/>
    </source>
</evidence>
<name>A0A2G5F2C0_AQUCA</name>
<dbReference type="AlphaFoldDB" id="A0A2G5F2C0"/>
<dbReference type="GO" id="GO:0000776">
    <property type="term" value="C:kinetochore"/>
    <property type="evidence" value="ECO:0007669"/>
    <property type="project" value="UniProtKB-KW"/>
</dbReference>
<proteinExistence type="inferred from homology"/>
<dbReference type="InterPro" id="IPR044951">
    <property type="entry name" value="SPC24-like"/>
</dbReference>
<organism evidence="2 3">
    <name type="scientific">Aquilegia coerulea</name>
    <name type="common">Rocky mountain columbine</name>
    <dbReference type="NCBI Taxonomy" id="218851"/>
    <lineage>
        <taxon>Eukaryota</taxon>
        <taxon>Viridiplantae</taxon>
        <taxon>Streptophyta</taxon>
        <taxon>Embryophyta</taxon>
        <taxon>Tracheophyta</taxon>
        <taxon>Spermatophyta</taxon>
        <taxon>Magnoliopsida</taxon>
        <taxon>Ranunculales</taxon>
        <taxon>Ranunculaceae</taxon>
        <taxon>Thalictroideae</taxon>
        <taxon>Aquilegia</taxon>
    </lineage>
</organism>
<comment type="subcellular location">
    <subcellularLocation>
        <location evidence="1">Nucleus</location>
    </subcellularLocation>
    <subcellularLocation>
        <location evidence="1">Chromosome</location>
        <location evidence="1">Centromere</location>
        <location evidence="1">Kinetochore</location>
    </subcellularLocation>
</comment>
<keyword evidence="1" id="KW-0132">Cell division</keyword>
<dbReference type="InParanoid" id="A0A2G5F2C0"/>
<reference evidence="2 3" key="1">
    <citation type="submission" date="2017-09" db="EMBL/GenBank/DDBJ databases">
        <title>WGS assembly of Aquilegia coerulea Goldsmith.</title>
        <authorList>
            <person name="Hodges S."/>
            <person name="Kramer E."/>
            <person name="Nordborg M."/>
            <person name="Tomkins J."/>
            <person name="Borevitz J."/>
            <person name="Derieg N."/>
            <person name="Yan J."/>
            <person name="Mihaltcheva S."/>
            <person name="Hayes R.D."/>
            <person name="Rokhsar D."/>
        </authorList>
    </citation>
    <scope>NUCLEOTIDE SEQUENCE [LARGE SCALE GENOMIC DNA]</scope>
    <source>
        <strain evidence="3">cv. Goldsmith</strain>
    </source>
</reference>
<evidence type="ECO:0000313" key="3">
    <source>
        <dbReference type="Proteomes" id="UP000230069"/>
    </source>
</evidence>
<keyword evidence="1" id="KW-0539">Nucleus</keyword>
<keyword evidence="1" id="KW-0995">Kinetochore</keyword>
<dbReference type="GO" id="GO:0051301">
    <property type="term" value="P:cell division"/>
    <property type="evidence" value="ECO:0007669"/>
    <property type="project" value="UniProtKB-UniRule"/>
</dbReference>
<keyword evidence="1" id="KW-0137">Centromere</keyword>
<comment type="function">
    <text evidence="1">Acts as a component of the essential kinetochore-associated NDC80 complex, which is required for chromosome segregation and spindle checkpoint activity.</text>
</comment>
<dbReference type="GO" id="GO:0005634">
    <property type="term" value="C:nucleus"/>
    <property type="evidence" value="ECO:0007669"/>
    <property type="project" value="UniProtKB-SubCell"/>
</dbReference>
<keyword evidence="1" id="KW-0498">Mitosis</keyword>
<keyword evidence="1" id="KW-0131">Cell cycle</keyword>
<dbReference type="PANTHER" id="PTHR35730">
    <property type="entry name" value="KINETOCHORE PROTEIN SPC24 HOMOLOG-RELATED"/>
    <property type="match status" value="1"/>
</dbReference>
<dbReference type="Gene3D" id="3.30.160.570">
    <property type="entry name" value="Ncd80 complex, Spc24 subunit"/>
    <property type="match status" value="1"/>
</dbReference>